<dbReference type="SUPFAM" id="SSF102405">
    <property type="entry name" value="MCP/YpsA-like"/>
    <property type="match status" value="1"/>
</dbReference>
<dbReference type="Proteomes" id="UP000447876">
    <property type="component" value="Unassembled WGS sequence"/>
</dbReference>
<evidence type="ECO:0000313" key="1">
    <source>
        <dbReference type="EMBL" id="MUG44248.1"/>
    </source>
</evidence>
<dbReference type="AlphaFoldDB" id="A0A7X3CLA5"/>
<gene>
    <name evidence="1" type="ORF">GNP95_04445</name>
</gene>
<reference evidence="1 2" key="1">
    <citation type="submission" date="2019-11" db="EMBL/GenBank/DDBJ databases">
        <title>Draft genome sequences of five Paenibacillus species of dairy origin.</title>
        <authorList>
            <person name="Olajide A.M."/>
            <person name="Chen S."/>
            <person name="Lapointe G."/>
        </authorList>
    </citation>
    <scope>NUCLEOTIDE SEQUENCE [LARGE SCALE GENOMIC DNA]</scope>
    <source>
        <strain evidence="1 2">12CR55</strain>
    </source>
</reference>
<sequence>MKNLFVTGYRAHELGIFNNKHKGIPYIQQAIRNKLIPLLEEGLEWVITPGQYGVDLWACEAAVSLKSQYPQLKCSIITAFSNPEEKWSDDKKIYYEHLLRSIDHYAAVSKESYQGKWQFIARDELLLRKTDGILLVYDEEMGEASPKFIKQRALRKHAEEGYEVLTIGAEEIQSLAEEEAEAQFNDVQAYEWLDPGQESST</sequence>
<protein>
    <submittedName>
        <fullName evidence="1">DUF1273 family protein</fullName>
    </submittedName>
</protein>
<organism evidence="1 2">
    <name type="scientific">Paenibacillus woosongensis</name>
    <dbReference type="NCBI Taxonomy" id="307580"/>
    <lineage>
        <taxon>Bacteria</taxon>
        <taxon>Bacillati</taxon>
        <taxon>Bacillota</taxon>
        <taxon>Bacilli</taxon>
        <taxon>Bacillales</taxon>
        <taxon>Paenibacillaceae</taxon>
        <taxon>Paenibacillus</taxon>
    </lineage>
</organism>
<comment type="caution">
    <text evidence="1">The sequence shown here is derived from an EMBL/GenBank/DDBJ whole genome shotgun (WGS) entry which is preliminary data.</text>
</comment>
<proteinExistence type="predicted"/>
<accession>A0A7X3CLA5</accession>
<dbReference type="Pfam" id="PF06908">
    <property type="entry name" value="YpsA"/>
    <property type="match status" value="1"/>
</dbReference>
<dbReference type="RefSeq" id="WP_155609647.1">
    <property type="nucleotide sequence ID" value="NZ_WNZW01000001.1"/>
</dbReference>
<dbReference type="NCBIfam" id="NF010181">
    <property type="entry name" value="PRK13660.1"/>
    <property type="match status" value="1"/>
</dbReference>
<dbReference type="InterPro" id="IPR010697">
    <property type="entry name" value="YspA"/>
</dbReference>
<dbReference type="PIRSF" id="PIRSF021290">
    <property type="entry name" value="DUF1273"/>
    <property type="match status" value="1"/>
</dbReference>
<evidence type="ECO:0000313" key="2">
    <source>
        <dbReference type="Proteomes" id="UP000447876"/>
    </source>
</evidence>
<dbReference type="OrthoDB" id="2301957at2"/>
<dbReference type="PANTHER" id="PTHR38440">
    <property type="entry name" value="UPF0398 PROTEIN YPSA"/>
    <property type="match status" value="1"/>
</dbReference>
<dbReference type="PANTHER" id="PTHR38440:SF1">
    <property type="entry name" value="UPF0398 PROTEIN SPR0331"/>
    <property type="match status" value="1"/>
</dbReference>
<dbReference type="EMBL" id="WNZW01000001">
    <property type="protein sequence ID" value="MUG44248.1"/>
    <property type="molecule type" value="Genomic_DNA"/>
</dbReference>
<name>A0A7X3CLA5_9BACL</name>
<dbReference type="Gene3D" id="3.40.50.450">
    <property type="match status" value="1"/>
</dbReference>